<evidence type="ECO:0000256" key="2">
    <source>
        <dbReference type="ARBA" id="ARBA00023136"/>
    </source>
</evidence>
<dbReference type="GO" id="GO:0016020">
    <property type="term" value="C:membrane"/>
    <property type="evidence" value="ECO:0007669"/>
    <property type="project" value="UniProtKB-SubCell"/>
</dbReference>
<name>A0A1T5D892_9FIRM</name>
<evidence type="ECO:0000313" key="5">
    <source>
        <dbReference type="Proteomes" id="UP000243406"/>
    </source>
</evidence>
<accession>A0A1T5D892</accession>
<dbReference type="InterPro" id="IPR012338">
    <property type="entry name" value="Beta-lactam/transpept-like"/>
</dbReference>
<dbReference type="AlphaFoldDB" id="A0A1T5D892"/>
<reference evidence="5" key="1">
    <citation type="submission" date="2017-02" db="EMBL/GenBank/DDBJ databases">
        <authorList>
            <person name="Varghese N."/>
            <person name="Submissions S."/>
        </authorList>
    </citation>
    <scope>NUCLEOTIDE SEQUENCE [LARGE SCALE GENOMIC DNA]</scope>
    <source>
        <strain evidence="5">ATCC 35199</strain>
    </source>
</reference>
<evidence type="ECO:0000259" key="3">
    <source>
        <dbReference type="Pfam" id="PF00144"/>
    </source>
</evidence>
<dbReference type="InterPro" id="IPR050491">
    <property type="entry name" value="AmpC-like"/>
</dbReference>
<dbReference type="PANTHER" id="PTHR46825">
    <property type="entry name" value="D-ALANYL-D-ALANINE-CARBOXYPEPTIDASE/ENDOPEPTIDASE AMPH"/>
    <property type="match status" value="1"/>
</dbReference>
<dbReference type="InterPro" id="IPR001466">
    <property type="entry name" value="Beta-lactam-related"/>
</dbReference>
<organism evidence="4 5">
    <name type="scientific">Acetoanaerobium noterae</name>
    <dbReference type="NCBI Taxonomy" id="745369"/>
    <lineage>
        <taxon>Bacteria</taxon>
        <taxon>Bacillati</taxon>
        <taxon>Bacillota</taxon>
        <taxon>Clostridia</taxon>
        <taxon>Peptostreptococcales</taxon>
        <taxon>Filifactoraceae</taxon>
        <taxon>Acetoanaerobium</taxon>
    </lineage>
</organism>
<dbReference type="Pfam" id="PF00144">
    <property type="entry name" value="Beta-lactamase"/>
    <property type="match status" value="1"/>
</dbReference>
<sequence length="336" mass="38424">MLQFDYKNDFSGVLYVTKDKECILEKAYGYAEKGLKVRNFVLTRFGVASGGKLFTAVGILKLAEKGNLNLSDEILKYIPELPESFKGVTLHHLLTHTSGIGDYFDEYAQESYSNLWNSIPMYKMENPIDFLPMILNKDKIFNPGEKFRYNNAGYILLGLAIERVSGLSYKDYIKNSIFNPCKMSDSGYFKMNMLPPRTAYGYIKLEDGNFRNNIYDLPIIGGPDGGVYVTAVDMAKFWQELLTFELLSEDFTKELFKIHSDTDNEGIGFGYGIWIEHKNYEVKKYFLQGYDPGVNFRMVYYLETDVLVLALSNEDTGTKEACEAIEKTLIEEFQAV</sequence>
<feature type="domain" description="Beta-lactamase-related" evidence="3">
    <location>
        <begin position="12"/>
        <end position="325"/>
    </location>
</feature>
<dbReference type="RefSeq" id="WP_200805119.1">
    <property type="nucleotide sequence ID" value="NZ_FUYN01000007.1"/>
</dbReference>
<dbReference type="Gene3D" id="3.40.710.10">
    <property type="entry name" value="DD-peptidase/beta-lactamase superfamily"/>
    <property type="match status" value="1"/>
</dbReference>
<dbReference type="SUPFAM" id="SSF56601">
    <property type="entry name" value="beta-lactamase/transpeptidase-like"/>
    <property type="match status" value="1"/>
</dbReference>
<protein>
    <submittedName>
        <fullName evidence="4">CubicO group peptidase, beta-lactamase class C family</fullName>
    </submittedName>
</protein>
<keyword evidence="5" id="KW-1185">Reference proteome</keyword>
<proteinExistence type="predicted"/>
<keyword evidence="2" id="KW-0472">Membrane</keyword>
<comment type="subcellular location">
    <subcellularLocation>
        <location evidence="1">Membrane</location>
    </subcellularLocation>
</comment>
<gene>
    <name evidence="4" type="ORF">SAMN02745120_2651</name>
</gene>
<dbReference type="PANTHER" id="PTHR46825:SF11">
    <property type="entry name" value="PENICILLIN-BINDING PROTEIN 4"/>
    <property type="match status" value="1"/>
</dbReference>
<evidence type="ECO:0000313" key="4">
    <source>
        <dbReference type="EMBL" id="SKB67827.1"/>
    </source>
</evidence>
<dbReference type="Proteomes" id="UP000243406">
    <property type="component" value="Unassembled WGS sequence"/>
</dbReference>
<dbReference type="EMBL" id="FUYN01000007">
    <property type="protein sequence ID" value="SKB67827.1"/>
    <property type="molecule type" value="Genomic_DNA"/>
</dbReference>
<evidence type="ECO:0000256" key="1">
    <source>
        <dbReference type="ARBA" id="ARBA00004370"/>
    </source>
</evidence>